<name>A0A5C4XP94_9HYPH</name>
<dbReference type="PANTHER" id="PTHR43132">
    <property type="entry name" value="ARSENICAL RESISTANCE OPERON REPRESSOR ARSR-RELATED"/>
    <property type="match status" value="1"/>
</dbReference>
<dbReference type="InterPro" id="IPR036390">
    <property type="entry name" value="WH_DNA-bd_sf"/>
</dbReference>
<evidence type="ECO:0000259" key="4">
    <source>
        <dbReference type="PROSITE" id="PS50987"/>
    </source>
</evidence>
<organism evidence="5 6">
    <name type="scientific">Aliirhizobium smilacinae</name>
    <dbReference type="NCBI Taxonomy" id="1395944"/>
    <lineage>
        <taxon>Bacteria</taxon>
        <taxon>Pseudomonadati</taxon>
        <taxon>Pseudomonadota</taxon>
        <taxon>Alphaproteobacteria</taxon>
        <taxon>Hyphomicrobiales</taxon>
        <taxon>Rhizobiaceae</taxon>
        <taxon>Aliirhizobium</taxon>
    </lineage>
</organism>
<keyword evidence="1" id="KW-0805">Transcription regulation</keyword>
<dbReference type="InterPro" id="IPR011991">
    <property type="entry name" value="ArsR-like_HTH"/>
</dbReference>
<dbReference type="OrthoDB" id="8410439at2"/>
<dbReference type="PROSITE" id="PS50987">
    <property type="entry name" value="HTH_ARSR_2"/>
    <property type="match status" value="1"/>
</dbReference>
<dbReference type="Gene3D" id="1.10.10.10">
    <property type="entry name" value="Winged helix-like DNA-binding domain superfamily/Winged helix DNA-binding domain"/>
    <property type="match status" value="1"/>
</dbReference>
<dbReference type="PANTHER" id="PTHR43132:SF2">
    <property type="entry name" value="ARSENICAL RESISTANCE OPERON REPRESSOR ARSR-RELATED"/>
    <property type="match status" value="1"/>
</dbReference>
<dbReference type="AlphaFoldDB" id="A0A5C4XP94"/>
<evidence type="ECO:0000313" key="6">
    <source>
        <dbReference type="Proteomes" id="UP000311605"/>
    </source>
</evidence>
<dbReference type="InterPro" id="IPR036388">
    <property type="entry name" value="WH-like_DNA-bd_sf"/>
</dbReference>
<evidence type="ECO:0000256" key="1">
    <source>
        <dbReference type="ARBA" id="ARBA00023015"/>
    </source>
</evidence>
<keyword evidence="6" id="KW-1185">Reference proteome</keyword>
<evidence type="ECO:0000256" key="3">
    <source>
        <dbReference type="ARBA" id="ARBA00023163"/>
    </source>
</evidence>
<reference evidence="5 6" key="1">
    <citation type="submission" date="2019-06" db="EMBL/GenBank/DDBJ databases">
        <title>The draft genome of Rhizobium smilacinae PTYR-5.</title>
        <authorList>
            <person name="Liu L."/>
            <person name="Li L."/>
            <person name="Zhang X."/>
        </authorList>
    </citation>
    <scope>NUCLEOTIDE SEQUENCE [LARGE SCALE GENOMIC DNA]</scope>
    <source>
        <strain evidence="5 6">PTYR-5</strain>
    </source>
</reference>
<keyword evidence="3" id="KW-0804">Transcription</keyword>
<dbReference type="InterPro" id="IPR051011">
    <property type="entry name" value="Metal_resp_trans_reg"/>
</dbReference>
<dbReference type="RefSeq" id="WP_139672602.1">
    <property type="nucleotide sequence ID" value="NZ_VDMN01000001.1"/>
</dbReference>
<dbReference type="GO" id="GO:0003677">
    <property type="term" value="F:DNA binding"/>
    <property type="evidence" value="ECO:0007669"/>
    <property type="project" value="UniProtKB-KW"/>
</dbReference>
<dbReference type="NCBIfam" id="NF033788">
    <property type="entry name" value="HTH_metalloreg"/>
    <property type="match status" value="1"/>
</dbReference>
<protein>
    <submittedName>
        <fullName evidence="5">Helix-turn-helix transcriptional regulator</fullName>
    </submittedName>
</protein>
<dbReference type="PRINTS" id="PR00778">
    <property type="entry name" value="HTHARSR"/>
</dbReference>
<dbReference type="Pfam" id="PF12840">
    <property type="entry name" value="HTH_20"/>
    <property type="match status" value="1"/>
</dbReference>
<accession>A0A5C4XP94</accession>
<gene>
    <name evidence="5" type="ORF">FHP24_02925</name>
</gene>
<dbReference type="EMBL" id="VDMN01000001">
    <property type="protein sequence ID" value="TNM65252.1"/>
    <property type="molecule type" value="Genomic_DNA"/>
</dbReference>
<dbReference type="InterPro" id="IPR001845">
    <property type="entry name" value="HTH_ArsR_DNA-bd_dom"/>
</dbReference>
<proteinExistence type="predicted"/>
<dbReference type="CDD" id="cd00090">
    <property type="entry name" value="HTH_ARSR"/>
    <property type="match status" value="1"/>
</dbReference>
<dbReference type="GO" id="GO:0003700">
    <property type="term" value="F:DNA-binding transcription factor activity"/>
    <property type="evidence" value="ECO:0007669"/>
    <property type="project" value="InterPro"/>
</dbReference>
<keyword evidence="2" id="KW-0238">DNA-binding</keyword>
<sequence>MARDFKFDADQAAALLGLLANAHRLEVLGRITRQEWSVSALAEEVNLSQSALSQHLSKFRQADVVEIRRDAQTIYYSCSADAILKVLATLDEISHKNSSEAKTVA</sequence>
<feature type="domain" description="HTH arsR-type" evidence="4">
    <location>
        <begin position="4"/>
        <end position="98"/>
    </location>
</feature>
<evidence type="ECO:0000256" key="2">
    <source>
        <dbReference type="ARBA" id="ARBA00023125"/>
    </source>
</evidence>
<comment type="caution">
    <text evidence="5">The sequence shown here is derived from an EMBL/GenBank/DDBJ whole genome shotgun (WGS) entry which is preliminary data.</text>
</comment>
<dbReference type="SMART" id="SM00418">
    <property type="entry name" value="HTH_ARSR"/>
    <property type="match status" value="1"/>
</dbReference>
<evidence type="ECO:0000313" key="5">
    <source>
        <dbReference type="EMBL" id="TNM65252.1"/>
    </source>
</evidence>
<dbReference type="SUPFAM" id="SSF46785">
    <property type="entry name" value="Winged helix' DNA-binding domain"/>
    <property type="match status" value="1"/>
</dbReference>
<dbReference type="Proteomes" id="UP000311605">
    <property type="component" value="Unassembled WGS sequence"/>
</dbReference>